<keyword evidence="7 8" id="KW-0472">Membrane</keyword>
<evidence type="ECO:0000256" key="8">
    <source>
        <dbReference type="RuleBase" id="RU363041"/>
    </source>
</evidence>
<evidence type="ECO:0000256" key="7">
    <source>
        <dbReference type="ARBA" id="ARBA00023136"/>
    </source>
</evidence>
<organism evidence="9 10">
    <name type="scientific">Psychromonas ingrahamii (strain DSM 17664 / CCUG 51855 / 37)</name>
    <dbReference type="NCBI Taxonomy" id="357804"/>
    <lineage>
        <taxon>Bacteria</taxon>
        <taxon>Pseudomonadati</taxon>
        <taxon>Pseudomonadota</taxon>
        <taxon>Gammaproteobacteria</taxon>
        <taxon>Alteromonadales</taxon>
        <taxon>Psychromonadaceae</taxon>
        <taxon>Psychromonas</taxon>
    </lineage>
</organism>
<dbReference type="OrthoDB" id="5739612at2"/>
<feature type="transmembrane region" description="Helical" evidence="8">
    <location>
        <begin position="95"/>
        <end position="115"/>
    </location>
</feature>
<evidence type="ECO:0000313" key="9">
    <source>
        <dbReference type="EMBL" id="ABM01924.1"/>
    </source>
</evidence>
<dbReference type="Pfam" id="PF01925">
    <property type="entry name" value="TauE"/>
    <property type="match status" value="1"/>
</dbReference>
<dbReference type="eggNOG" id="COG0730">
    <property type="taxonomic scope" value="Bacteria"/>
</dbReference>
<name>A1SR09_PSYIN</name>
<feature type="transmembrane region" description="Helical" evidence="8">
    <location>
        <begin position="164"/>
        <end position="186"/>
    </location>
</feature>
<dbReference type="STRING" id="357804.Ping_0050"/>
<dbReference type="InterPro" id="IPR052017">
    <property type="entry name" value="TSUP"/>
</dbReference>
<keyword evidence="10" id="KW-1185">Reference proteome</keyword>
<evidence type="ECO:0000256" key="1">
    <source>
        <dbReference type="ARBA" id="ARBA00004651"/>
    </source>
</evidence>
<gene>
    <name evidence="9" type="ordered locus">Ping_0050</name>
</gene>
<comment type="subcellular location">
    <subcellularLocation>
        <location evidence="1 8">Cell membrane</location>
        <topology evidence="1 8">Multi-pass membrane protein</topology>
    </subcellularLocation>
</comment>
<dbReference type="HOGENOM" id="CLU_054750_1_1_6"/>
<dbReference type="GO" id="GO:0005886">
    <property type="term" value="C:plasma membrane"/>
    <property type="evidence" value="ECO:0007669"/>
    <property type="project" value="UniProtKB-SubCell"/>
</dbReference>
<dbReference type="EMBL" id="CP000510">
    <property type="protein sequence ID" value="ABM01924.1"/>
    <property type="molecule type" value="Genomic_DNA"/>
</dbReference>
<reference evidence="9 10" key="1">
    <citation type="submission" date="2007-01" db="EMBL/GenBank/DDBJ databases">
        <title>Complete sequence of Psychromonas ingrahamii 37.</title>
        <authorList>
            <consortium name="US DOE Joint Genome Institute"/>
            <person name="Copeland A."/>
            <person name="Lucas S."/>
            <person name="Lapidus A."/>
            <person name="Barry K."/>
            <person name="Detter J.C."/>
            <person name="Glavina del Rio T."/>
            <person name="Hammon N."/>
            <person name="Israni S."/>
            <person name="Dalin E."/>
            <person name="Tice H."/>
            <person name="Pitluck S."/>
            <person name="Thompson L.S."/>
            <person name="Brettin T."/>
            <person name="Bruce D."/>
            <person name="Han C."/>
            <person name="Tapia R."/>
            <person name="Schmutz J."/>
            <person name="Larimer F."/>
            <person name="Land M."/>
            <person name="Hauser L."/>
            <person name="Kyrpides N."/>
            <person name="Ivanova N."/>
            <person name="Staley J."/>
            <person name="Richardson P."/>
        </authorList>
    </citation>
    <scope>NUCLEOTIDE SEQUENCE [LARGE SCALE GENOMIC DNA]</scope>
    <source>
        <strain evidence="9 10">37</strain>
    </source>
</reference>
<evidence type="ECO:0000313" key="10">
    <source>
        <dbReference type="Proteomes" id="UP000000639"/>
    </source>
</evidence>
<feature type="transmembrane region" description="Helical" evidence="8">
    <location>
        <begin position="193"/>
        <end position="212"/>
    </location>
</feature>
<evidence type="ECO:0000256" key="2">
    <source>
        <dbReference type="ARBA" id="ARBA00009142"/>
    </source>
</evidence>
<evidence type="ECO:0000256" key="5">
    <source>
        <dbReference type="ARBA" id="ARBA00022692"/>
    </source>
</evidence>
<evidence type="ECO:0000256" key="6">
    <source>
        <dbReference type="ARBA" id="ARBA00022989"/>
    </source>
</evidence>
<dbReference type="PANTHER" id="PTHR30269:SF37">
    <property type="entry name" value="MEMBRANE TRANSPORTER PROTEIN"/>
    <property type="match status" value="1"/>
</dbReference>
<feature type="transmembrane region" description="Helical" evidence="8">
    <location>
        <begin position="224"/>
        <end position="244"/>
    </location>
</feature>
<dbReference type="KEGG" id="pin:Ping_0050"/>
<accession>A1SR09</accession>
<proteinExistence type="inferred from homology"/>
<keyword evidence="5 8" id="KW-0812">Transmembrane</keyword>
<feature type="transmembrane region" description="Helical" evidence="8">
    <location>
        <begin position="70"/>
        <end position="89"/>
    </location>
</feature>
<dbReference type="RefSeq" id="WP_011768483.1">
    <property type="nucleotide sequence ID" value="NC_008709.1"/>
</dbReference>
<dbReference type="Proteomes" id="UP000000639">
    <property type="component" value="Chromosome"/>
</dbReference>
<dbReference type="AlphaFoldDB" id="A1SR09"/>
<feature type="transmembrane region" description="Helical" evidence="8">
    <location>
        <begin position="127"/>
        <end position="152"/>
    </location>
</feature>
<keyword evidence="6 8" id="KW-1133">Transmembrane helix</keyword>
<keyword evidence="4 8" id="KW-1003">Cell membrane</keyword>
<evidence type="ECO:0000256" key="3">
    <source>
        <dbReference type="ARBA" id="ARBA00022448"/>
    </source>
</evidence>
<evidence type="ECO:0000256" key="4">
    <source>
        <dbReference type="ARBA" id="ARBA00022475"/>
    </source>
</evidence>
<dbReference type="InterPro" id="IPR002781">
    <property type="entry name" value="TM_pro_TauE-like"/>
</dbReference>
<keyword evidence="3" id="KW-0813">Transport</keyword>
<protein>
    <recommendedName>
        <fullName evidence="8">Probable membrane transporter protein</fullName>
    </recommendedName>
</protein>
<sequence length="245" mass="26360">MEQIWLLIPVVIFAAVVRGFSGFGFAAIAVVGFNVFLAPQQSVAIVLSLDLICSMNLWRQALKQADFTTLKRLVCGSLLGIPLGYALLMLMPTEILKILICITILFFCVLLLSEYRPFNTDKTGTKIGFGLASGAGTASASVGGPMIVYYMLSSNLSTSSQRATMILFFIASEAFTIIALIAGGVVDSTLPNALLILVIPTLFSVHFGQYLFNRKPPQSLKSFALPVLIAVALFGIINATLTLLR</sequence>
<dbReference type="PANTHER" id="PTHR30269">
    <property type="entry name" value="TRANSMEMBRANE PROTEIN YFCA"/>
    <property type="match status" value="1"/>
</dbReference>
<comment type="similarity">
    <text evidence="2 8">Belongs to the 4-toluene sulfonate uptake permease (TSUP) (TC 2.A.102) family.</text>
</comment>